<comment type="similarity">
    <text evidence="2">Belongs to the GMC oxidoreductase family.</text>
</comment>
<evidence type="ECO:0000313" key="7">
    <source>
        <dbReference type="EMBL" id="KPI98211.1"/>
    </source>
</evidence>
<keyword evidence="3" id="KW-0285">Flavoprotein</keyword>
<dbReference type="GO" id="GO:0050660">
    <property type="term" value="F:flavin adenine dinucleotide binding"/>
    <property type="evidence" value="ECO:0007669"/>
    <property type="project" value="InterPro"/>
</dbReference>
<keyword evidence="4 5" id="KW-0274">FAD</keyword>
<dbReference type="SUPFAM" id="SSF51905">
    <property type="entry name" value="FAD/NAD(P)-binding domain"/>
    <property type="match status" value="1"/>
</dbReference>
<dbReference type="AlphaFoldDB" id="A0A194PXZ3"/>
<reference evidence="7 8" key="1">
    <citation type="journal article" date="2015" name="Nat. Commun.">
        <title>Outbred genome sequencing and CRISPR/Cas9 gene editing in butterflies.</title>
        <authorList>
            <person name="Li X."/>
            <person name="Fan D."/>
            <person name="Zhang W."/>
            <person name="Liu G."/>
            <person name="Zhang L."/>
            <person name="Zhao L."/>
            <person name="Fang X."/>
            <person name="Chen L."/>
            <person name="Dong Y."/>
            <person name="Chen Y."/>
            <person name="Ding Y."/>
            <person name="Zhao R."/>
            <person name="Feng M."/>
            <person name="Zhu Y."/>
            <person name="Feng Y."/>
            <person name="Jiang X."/>
            <person name="Zhu D."/>
            <person name="Xiang H."/>
            <person name="Feng X."/>
            <person name="Li S."/>
            <person name="Wang J."/>
            <person name="Zhang G."/>
            <person name="Kronforst M.R."/>
            <person name="Wang W."/>
        </authorList>
    </citation>
    <scope>NUCLEOTIDE SEQUENCE [LARGE SCALE GENOMIC DNA]</scope>
    <source>
        <strain evidence="7">Ya'a_city_454_Px</strain>
        <tissue evidence="7">Whole body</tissue>
    </source>
</reference>
<dbReference type="PANTHER" id="PTHR11552:SF147">
    <property type="entry name" value="CHOLINE DEHYDROGENASE, MITOCHONDRIAL"/>
    <property type="match status" value="1"/>
</dbReference>
<evidence type="ECO:0000256" key="2">
    <source>
        <dbReference type="ARBA" id="ARBA00010790"/>
    </source>
</evidence>
<dbReference type="PIRSF" id="PIRSF000137">
    <property type="entry name" value="Alcohol_oxidase"/>
    <property type="match status" value="1"/>
</dbReference>
<evidence type="ECO:0000313" key="8">
    <source>
        <dbReference type="Proteomes" id="UP000053268"/>
    </source>
</evidence>
<dbReference type="InterPro" id="IPR000172">
    <property type="entry name" value="GMC_OxRdtase_N"/>
</dbReference>
<sequence>MALSQAIIPAGWPQSYPLRDGDKFDFIVVGSGSAGAIVAARLSEVPHFRVLLLEAGGDPPPSSVAPSMFGTLGHTEYDWDYKAYLDKNIGTVHPDRAIYMTRGKMLGGSSSNNYEVYSRGVPEDYDEWGQVASGWDWDSVLPYFKKFEGMKDPNIMSNPDHKYLHSTDGPVAITRPETNSYFSEVNDIILKSYEEMGMKKNLELNGPDNLGVSRPHFTFANGRRSSTAEAYLRGKEKYNLKIVKYARVTRLLIDDITSRVYGAEVFFSGKKINVFANMEVIVSAGAIDSPKLLMLSGIGPREVLTPIGIKVIVDLPVGKNLQDHHYTPIVFTGQRGLQSVMQNLLVPTELDSYPVPIQSGFFRVDKWCCSQRPQFQIFNVRIGATASPIILFGFRAITNFDEPFSYSISKANVDREIDITSVINVHPRSRGEVTLKSSNPFDDPVINMGYYRDEEDIETTYRGLKFMLLYSNTTYFRKVGGKIAKLDVGACNHLKWGSDQYWRCYVRHAVGSMLHPVGTCEMGPYGVVDEKLRVYGVSGLRVADASVMMTIPSGNTNAPTMMIGEKAADLIKADYNALYQEKYFI</sequence>
<dbReference type="PANTHER" id="PTHR11552">
    <property type="entry name" value="GLUCOSE-METHANOL-CHOLINE GMC OXIDOREDUCTASE"/>
    <property type="match status" value="1"/>
</dbReference>
<evidence type="ECO:0000256" key="1">
    <source>
        <dbReference type="ARBA" id="ARBA00001974"/>
    </source>
</evidence>
<protein>
    <submittedName>
        <fullName evidence="7">Glucose dehydrogenase [acceptor]</fullName>
    </submittedName>
</protein>
<dbReference type="Gene3D" id="3.50.50.60">
    <property type="entry name" value="FAD/NAD(P)-binding domain"/>
    <property type="match status" value="1"/>
</dbReference>
<feature type="binding site" evidence="5">
    <location>
        <begin position="113"/>
        <end position="116"/>
    </location>
    <ligand>
        <name>FAD</name>
        <dbReference type="ChEBI" id="CHEBI:57692"/>
    </ligand>
</feature>
<gene>
    <name evidence="7" type="ORF">RR46_09427</name>
</gene>
<evidence type="ECO:0000259" key="6">
    <source>
        <dbReference type="PROSITE" id="PS00624"/>
    </source>
</evidence>
<dbReference type="PROSITE" id="PS00624">
    <property type="entry name" value="GMC_OXRED_2"/>
    <property type="match status" value="1"/>
</dbReference>
<dbReference type="Gene3D" id="3.30.560.10">
    <property type="entry name" value="Glucose Oxidase, domain 3"/>
    <property type="match status" value="1"/>
</dbReference>
<name>A0A194PXZ3_PAPXU</name>
<dbReference type="Proteomes" id="UP000053268">
    <property type="component" value="Unassembled WGS sequence"/>
</dbReference>
<evidence type="ECO:0000256" key="5">
    <source>
        <dbReference type="PIRSR" id="PIRSR000137-2"/>
    </source>
</evidence>
<dbReference type="Pfam" id="PF05199">
    <property type="entry name" value="GMC_oxred_C"/>
    <property type="match status" value="1"/>
</dbReference>
<evidence type="ECO:0000256" key="3">
    <source>
        <dbReference type="ARBA" id="ARBA00022630"/>
    </source>
</evidence>
<accession>A0A194PXZ3</accession>
<feature type="binding site" evidence="5">
    <location>
        <position position="248"/>
    </location>
    <ligand>
        <name>FAD</name>
        <dbReference type="ChEBI" id="CHEBI:57692"/>
    </ligand>
</feature>
<keyword evidence="8" id="KW-1185">Reference proteome</keyword>
<dbReference type="GO" id="GO:0016614">
    <property type="term" value="F:oxidoreductase activity, acting on CH-OH group of donors"/>
    <property type="evidence" value="ECO:0007669"/>
    <property type="project" value="InterPro"/>
</dbReference>
<dbReference type="STRING" id="66420.A0A194PXZ3"/>
<dbReference type="InterPro" id="IPR007867">
    <property type="entry name" value="GMC_OxRtase_C"/>
</dbReference>
<dbReference type="SUPFAM" id="SSF54373">
    <property type="entry name" value="FAD-linked reductases, C-terminal domain"/>
    <property type="match status" value="1"/>
</dbReference>
<dbReference type="InterPro" id="IPR012132">
    <property type="entry name" value="GMC_OxRdtase"/>
</dbReference>
<dbReference type="EMBL" id="KQ459585">
    <property type="protein sequence ID" value="KPI98211.1"/>
    <property type="molecule type" value="Genomic_DNA"/>
</dbReference>
<dbReference type="InterPro" id="IPR036188">
    <property type="entry name" value="FAD/NAD-bd_sf"/>
</dbReference>
<evidence type="ECO:0000256" key="4">
    <source>
        <dbReference type="ARBA" id="ARBA00022827"/>
    </source>
</evidence>
<comment type="cofactor">
    <cofactor evidence="1 5">
        <name>FAD</name>
        <dbReference type="ChEBI" id="CHEBI:57692"/>
    </cofactor>
</comment>
<feature type="domain" description="Glucose-methanol-choline oxidoreductase N-terminal" evidence="6">
    <location>
        <begin position="285"/>
        <end position="299"/>
    </location>
</feature>
<proteinExistence type="inferred from homology"/>
<organism evidence="7 8">
    <name type="scientific">Papilio xuthus</name>
    <name type="common">Asian swallowtail butterfly</name>
    <dbReference type="NCBI Taxonomy" id="66420"/>
    <lineage>
        <taxon>Eukaryota</taxon>
        <taxon>Metazoa</taxon>
        <taxon>Ecdysozoa</taxon>
        <taxon>Arthropoda</taxon>
        <taxon>Hexapoda</taxon>
        <taxon>Insecta</taxon>
        <taxon>Pterygota</taxon>
        <taxon>Neoptera</taxon>
        <taxon>Endopterygota</taxon>
        <taxon>Lepidoptera</taxon>
        <taxon>Glossata</taxon>
        <taxon>Ditrysia</taxon>
        <taxon>Papilionoidea</taxon>
        <taxon>Papilionidae</taxon>
        <taxon>Papilioninae</taxon>
        <taxon>Papilio</taxon>
    </lineage>
</organism>
<dbReference type="Pfam" id="PF00732">
    <property type="entry name" value="GMC_oxred_N"/>
    <property type="match status" value="1"/>
</dbReference>